<dbReference type="PIRSF" id="PIRSF037903">
    <property type="entry name" value="Subtilisin_rel_GFO_2223"/>
    <property type="match status" value="1"/>
</dbReference>
<gene>
    <name evidence="3" type="ORF">EVA_00160</name>
</gene>
<name>J9GSY9_9ZZZZ</name>
<dbReference type="EMBL" id="AMCI01000004">
    <property type="protein sequence ID" value="EJX11129.1"/>
    <property type="molecule type" value="Genomic_DNA"/>
</dbReference>
<dbReference type="InterPro" id="IPR050131">
    <property type="entry name" value="Peptidase_S8_subtilisin-like"/>
</dbReference>
<dbReference type="AlphaFoldDB" id="J9GSY9"/>
<feature type="domain" description="Peptidase S8/S53" evidence="2">
    <location>
        <begin position="182"/>
        <end position="451"/>
    </location>
</feature>
<dbReference type="Pfam" id="PF00082">
    <property type="entry name" value="Peptidase_S8"/>
    <property type="match status" value="1"/>
</dbReference>
<dbReference type="SUPFAM" id="SSF52743">
    <property type="entry name" value="Subtilisin-like"/>
    <property type="match status" value="1"/>
</dbReference>
<dbReference type="InterPro" id="IPR036852">
    <property type="entry name" value="Peptidase_S8/S53_dom_sf"/>
</dbReference>
<comment type="similarity">
    <text evidence="1">Belongs to the peptidase S8 family.</text>
</comment>
<reference evidence="3" key="1">
    <citation type="journal article" date="2012" name="PLoS ONE">
        <title>Gene sets for utilization of primary and secondary nutrition supplies in the distal gut of endangered iberian lynx.</title>
        <authorList>
            <person name="Alcaide M."/>
            <person name="Messina E."/>
            <person name="Richter M."/>
            <person name="Bargiela R."/>
            <person name="Peplies J."/>
            <person name="Huws S.A."/>
            <person name="Newbold C.J."/>
            <person name="Golyshin P.N."/>
            <person name="Simon M.A."/>
            <person name="Lopez G."/>
            <person name="Yakimov M.M."/>
            <person name="Ferrer M."/>
        </authorList>
    </citation>
    <scope>NUCLEOTIDE SEQUENCE</scope>
</reference>
<dbReference type="PANTHER" id="PTHR43806">
    <property type="entry name" value="PEPTIDASE S8"/>
    <property type="match status" value="1"/>
</dbReference>
<evidence type="ECO:0000256" key="1">
    <source>
        <dbReference type="ARBA" id="ARBA00011073"/>
    </source>
</evidence>
<dbReference type="GO" id="GO:0004252">
    <property type="term" value="F:serine-type endopeptidase activity"/>
    <property type="evidence" value="ECO:0007669"/>
    <property type="project" value="InterPro"/>
</dbReference>
<accession>J9GSY9</accession>
<evidence type="ECO:0000313" key="3">
    <source>
        <dbReference type="EMBL" id="EJX11129.1"/>
    </source>
</evidence>
<dbReference type="GO" id="GO:0006508">
    <property type="term" value="P:proteolysis"/>
    <property type="evidence" value="ECO:0007669"/>
    <property type="project" value="UniProtKB-KW"/>
</dbReference>
<comment type="caution">
    <text evidence="3">The sequence shown here is derived from an EMBL/GenBank/DDBJ whole genome shotgun (WGS) entry which is preliminary data.</text>
</comment>
<sequence length="479" mass="52592">MKLMNKIQRKEMSVKLWMLGTCLWALTGSVQAQHAYRYRVKLQDKAATAFTLEAPQAYLSERALERRSRQGLAVDSTDLPICTAYVDQLCREGARVVLRSKWNNTVVLQVTDTLVMNRVAALPFVSSVQWVWTAPDSIPPRNARRKEEATNKMKKMDQYYGDAYCQVAIHHGDSLHAAGFRGQGMHIAVIDAGFYNVDVIKLFRKLNLLGTRDFVNPQSDIYAEHFHGMKVLSCLAANQPKVMVGTAPEASYWLLRSEDDDTEQPIEEDYWAAAMEFADSVGVDVVNTSLGYYEFDNPAYNYSYRDLDGHRSLMSHTASLAAGKGIVVVCSAGNEGGKSWKKITPPGDAEGVLTVGSIQRSLLNSDFSSIGNTADGRLKPDVMAVGEMSLVAGNNGGTSYANGTSFASPTLCGLVACFWQACPWLTAHEVVKAVQQAGNRTDCPDNIFGYGVPNLWKAYRQAQADRSSSAAQPSVAVQP</sequence>
<organism evidence="3">
    <name type="scientific">gut metagenome</name>
    <dbReference type="NCBI Taxonomy" id="749906"/>
    <lineage>
        <taxon>unclassified sequences</taxon>
        <taxon>metagenomes</taxon>
        <taxon>organismal metagenomes</taxon>
    </lineage>
</organism>
<dbReference type="Gene3D" id="3.40.50.200">
    <property type="entry name" value="Peptidase S8/S53 domain"/>
    <property type="match status" value="1"/>
</dbReference>
<evidence type="ECO:0000259" key="2">
    <source>
        <dbReference type="Pfam" id="PF00082"/>
    </source>
</evidence>
<keyword evidence="3" id="KW-0645">Protease</keyword>
<dbReference type="InterPro" id="IPR000209">
    <property type="entry name" value="Peptidase_S8/S53_dom"/>
</dbReference>
<dbReference type="PANTHER" id="PTHR43806:SF67">
    <property type="entry name" value="EGF-LIKE DOMAIN-CONTAINING PROTEIN"/>
    <property type="match status" value="1"/>
</dbReference>
<protein>
    <submittedName>
        <fullName evidence="3">Subtilisin-like serine protease</fullName>
    </submittedName>
</protein>
<proteinExistence type="inferred from homology"/>
<dbReference type="CDD" id="cd07493">
    <property type="entry name" value="Peptidases_S8_9"/>
    <property type="match status" value="1"/>
</dbReference>
<dbReference type="PROSITE" id="PS51892">
    <property type="entry name" value="SUBTILASE"/>
    <property type="match status" value="1"/>
</dbReference>
<dbReference type="InterPro" id="IPR017317">
    <property type="entry name" value="Pept_S8_subtilisin_bacteroid-2"/>
</dbReference>
<keyword evidence="3" id="KW-0378">Hydrolase</keyword>